<dbReference type="Pfam" id="PF13495">
    <property type="entry name" value="Phage_int_SAM_4"/>
    <property type="match status" value="1"/>
</dbReference>
<dbReference type="GO" id="GO:0006310">
    <property type="term" value="P:DNA recombination"/>
    <property type="evidence" value="ECO:0007669"/>
    <property type="project" value="UniProtKB-KW"/>
</dbReference>
<evidence type="ECO:0000313" key="7">
    <source>
        <dbReference type="EMBL" id="AKH20887.1"/>
    </source>
</evidence>
<dbReference type="KEGG" id="seds:AAY24_15925"/>
<sequence length="285" mass="33435">MTSLRQQMIEAMQQHGFSPRTHECYLRAVTDLARFSHRSPDQLTTDDLQAYFAHLVRERQLANASCRLYLNGIRFFYLKVLGWKAFDVPIVLPKRPQQIPELLTRKEVAAIIHACHNEKHRMMLLTCYGCGLRVNELVSLKVRHIDGERRLLRVEQGKGRKDRMVTLSDQLLERLRRYWRIYRPSDWLFPSSEHFPGRHLDARSIQRVYRRCKAQAGIRKRGGIHALRHAYATHLLEAGLAVNQLQHLMGHRDIHSTLGYLHWLPRYNSRERVQCDLIAHLGGRA</sequence>
<keyword evidence="1" id="KW-0229">DNA integration</keyword>
<evidence type="ECO:0000259" key="6">
    <source>
        <dbReference type="PROSITE" id="PS51900"/>
    </source>
</evidence>
<dbReference type="AlphaFoldDB" id="A0A0F7K228"/>
<evidence type="ECO:0000313" key="8">
    <source>
        <dbReference type="EMBL" id="AKH21599.1"/>
    </source>
</evidence>
<dbReference type="SUPFAM" id="SSF56349">
    <property type="entry name" value="DNA breaking-rejoining enzymes"/>
    <property type="match status" value="1"/>
</dbReference>
<dbReference type="Gene3D" id="1.10.443.10">
    <property type="entry name" value="Intergrase catalytic core"/>
    <property type="match status" value="1"/>
</dbReference>
<dbReference type="PANTHER" id="PTHR30349">
    <property type="entry name" value="PHAGE INTEGRASE-RELATED"/>
    <property type="match status" value="1"/>
</dbReference>
<proteinExistence type="predicted"/>
<dbReference type="KEGG" id="seds:AAY24_11595"/>
<evidence type="ECO:0000313" key="9">
    <source>
        <dbReference type="Proteomes" id="UP000034410"/>
    </source>
</evidence>
<protein>
    <submittedName>
        <fullName evidence="8">Integrase</fullName>
    </submittedName>
</protein>
<evidence type="ECO:0000256" key="4">
    <source>
        <dbReference type="PROSITE-ProRule" id="PRU01248"/>
    </source>
</evidence>
<dbReference type="PROSITE" id="PS51898">
    <property type="entry name" value="TYR_RECOMBINASE"/>
    <property type="match status" value="1"/>
</dbReference>
<dbReference type="InterPro" id="IPR050090">
    <property type="entry name" value="Tyrosine_recombinase_XerCD"/>
</dbReference>
<dbReference type="GO" id="GO:0015074">
    <property type="term" value="P:DNA integration"/>
    <property type="evidence" value="ECO:0007669"/>
    <property type="project" value="UniProtKB-KW"/>
</dbReference>
<dbReference type="Pfam" id="PF00589">
    <property type="entry name" value="Phage_integrase"/>
    <property type="match status" value="1"/>
</dbReference>
<dbReference type="InterPro" id="IPR013762">
    <property type="entry name" value="Integrase-like_cat_sf"/>
</dbReference>
<keyword evidence="2 4" id="KW-0238">DNA-binding</keyword>
<dbReference type="InterPro" id="IPR011010">
    <property type="entry name" value="DNA_brk_join_enz"/>
</dbReference>
<keyword evidence="9" id="KW-1185">Reference proteome</keyword>
<evidence type="ECO:0000256" key="3">
    <source>
        <dbReference type="ARBA" id="ARBA00023172"/>
    </source>
</evidence>
<dbReference type="Gene3D" id="1.10.150.130">
    <property type="match status" value="1"/>
</dbReference>
<accession>A0A0F7K228</accession>
<dbReference type="EMBL" id="CP011412">
    <property type="protein sequence ID" value="AKH20887.1"/>
    <property type="molecule type" value="Genomic_DNA"/>
</dbReference>
<dbReference type="Proteomes" id="UP000034410">
    <property type="component" value="Chromosome"/>
</dbReference>
<dbReference type="EMBL" id="CP011412">
    <property type="protein sequence ID" value="AKH21599.1"/>
    <property type="molecule type" value="Genomic_DNA"/>
</dbReference>
<dbReference type="PROSITE" id="PS51900">
    <property type="entry name" value="CB"/>
    <property type="match status" value="1"/>
</dbReference>
<feature type="domain" description="Core-binding (CB)" evidence="6">
    <location>
        <begin position="1"/>
        <end position="81"/>
    </location>
</feature>
<dbReference type="InterPro" id="IPR002104">
    <property type="entry name" value="Integrase_catalytic"/>
</dbReference>
<dbReference type="InterPro" id="IPR004107">
    <property type="entry name" value="Integrase_SAM-like_N"/>
</dbReference>
<dbReference type="PANTHER" id="PTHR30349:SF90">
    <property type="entry name" value="TYROSINE RECOMBINASE XERD"/>
    <property type="match status" value="1"/>
</dbReference>
<evidence type="ECO:0000259" key="5">
    <source>
        <dbReference type="PROSITE" id="PS51898"/>
    </source>
</evidence>
<name>A0A0F7K228_9GAMM</name>
<organism evidence="8 9">
    <name type="scientific">Sedimenticola thiotaurini</name>
    <dbReference type="NCBI Taxonomy" id="1543721"/>
    <lineage>
        <taxon>Bacteria</taxon>
        <taxon>Pseudomonadati</taxon>
        <taxon>Pseudomonadota</taxon>
        <taxon>Gammaproteobacteria</taxon>
        <taxon>Chromatiales</taxon>
        <taxon>Sedimenticolaceae</taxon>
        <taxon>Sedimenticola</taxon>
    </lineage>
</organism>
<dbReference type="OrthoDB" id="9801717at2"/>
<dbReference type="GO" id="GO:0003677">
    <property type="term" value="F:DNA binding"/>
    <property type="evidence" value="ECO:0007669"/>
    <property type="project" value="UniProtKB-UniRule"/>
</dbReference>
<dbReference type="InterPro" id="IPR010998">
    <property type="entry name" value="Integrase_recombinase_N"/>
</dbReference>
<feature type="domain" description="Tyr recombinase" evidence="5">
    <location>
        <begin position="98"/>
        <end position="276"/>
    </location>
</feature>
<keyword evidence="3" id="KW-0233">DNA recombination</keyword>
<evidence type="ECO:0000256" key="1">
    <source>
        <dbReference type="ARBA" id="ARBA00022908"/>
    </source>
</evidence>
<evidence type="ECO:0000256" key="2">
    <source>
        <dbReference type="ARBA" id="ARBA00023125"/>
    </source>
</evidence>
<dbReference type="InterPro" id="IPR044068">
    <property type="entry name" value="CB"/>
</dbReference>
<gene>
    <name evidence="7" type="ORF">AAY24_11595</name>
    <name evidence="8" type="ORF">AAY24_15925</name>
</gene>
<reference evidence="8 9" key="1">
    <citation type="journal article" date="2015" name="Genome Announc.">
        <title>Complete Genome Sequence of Sedimenticola thiotaurini Strain SIP-G1, a Polyphosphate- and Polyhydroxyalkanoate-Accumulating Sulfur-Oxidizing Gammaproteobacterium Isolated from Salt Marsh Sediments.</title>
        <authorList>
            <person name="Flood B.E."/>
            <person name="Jones D.S."/>
            <person name="Bailey J.V."/>
        </authorList>
    </citation>
    <scope>NUCLEOTIDE SEQUENCE [LARGE SCALE GENOMIC DNA]</scope>
    <source>
        <strain evidence="8 9">SIP-G1</strain>
    </source>
</reference>